<protein>
    <submittedName>
        <fullName evidence="1">Uncharacterized protein</fullName>
    </submittedName>
</protein>
<reference evidence="1" key="1">
    <citation type="journal article" date="2020" name="Nature">
        <title>Giant virus diversity and host interactions through global metagenomics.</title>
        <authorList>
            <person name="Schulz F."/>
            <person name="Roux S."/>
            <person name="Paez-Espino D."/>
            <person name="Jungbluth S."/>
            <person name="Walsh D.A."/>
            <person name="Denef V.J."/>
            <person name="McMahon K.D."/>
            <person name="Konstantinidis K.T."/>
            <person name="Eloe-Fadrosh E.A."/>
            <person name="Kyrpides N.C."/>
            <person name="Woyke T."/>
        </authorList>
    </citation>
    <scope>NUCLEOTIDE SEQUENCE</scope>
    <source>
        <strain evidence="1">GVMAG-M-3300018416-26</strain>
    </source>
</reference>
<dbReference type="EMBL" id="MN739216">
    <property type="protein sequence ID" value="QHS94129.1"/>
    <property type="molecule type" value="Genomic_DNA"/>
</dbReference>
<organism evidence="1">
    <name type="scientific">viral metagenome</name>
    <dbReference type="NCBI Taxonomy" id="1070528"/>
    <lineage>
        <taxon>unclassified sequences</taxon>
        <taxon>metagenomes</taxon>
        <taxon>organismal metagenomes</taxon>
    </lineage>
</organism>
<accession>A0A6C0BRD6</accession>
<proteinExistence type="predicted"/>
<name>A0A6C0BRD6_9ZZZZ</name>
<dbReference type="AlphaFoldDB" id="A0A6C0BRD6"/>
<sequence length="135" mass="15045">MNVIPFDKHELTNTQYNCPVYLPPPLASLNGGLYTGEPFDDNDTYKNYPNKADSVFLHSVALKSANPPPSAVNQYPDSFRPGNNIPDSKLIGLKQYDNLHSIICTNNSPPIMKKNVNASLSSDLKNNFYSFHDIL</sequence>
<evidence type="ECO:0000313" key="1">
    <source>
        <dbReference type="EMBL" id="QHS94129.1"/>
    </source>
</evidence>